<dbReference type="Gene3D" id="2.60.120.1440">
    <property type="match status" value="1"/>
</dbReference>
<evidence type="ECO:0000259" key="1">
    <source>
        <dbReference type="Pfam" id="PF04773"/>
    </source>
</evidence>
<dbReference type="InterPro" id="IPR006860">
    <property type="entry name" value="FecR"/>
</dbReference>
<dbReference type="Proteomes" id="UP000631694">
    <property type="component" value="Unassembled WGS sequence"/>
</dbReference>
<organism evidence="2 3">
    <name type="scientific">Methylobrevis albus</name>
    <dbReference type="NCBI Taxonomy" id="2793297"/>
    <lineage>
        <taxon>Bacteria</taxon>
        <taxon>Pseudomonadati</taxon>
        <taxon>Pseudomonadota</taxon>
        <taxon>Alphaproteobacteria</taxon>
        <taxon>Hyphomicrobiales</taxon>
        <taxon>Pleomorphomonadaceae</taxon>
        <taxon>Methylobrevis</taxon>
    </lineage>
</organism>
<name>A0A931MZP4_9HYPH</name>
<sequence length="166" mass="17563">MEGSAFARAAAVRRLSARAAILLGDLVWTEARSRLTLGLDGGSRIHLGPEAQLVVDRFIATTGGELRFGAGALVFDRDDDLDKIDLEIRTVYGQIGVRGTRFFAGPSNGVFAVFVERGAVAVSAGGTIRRLEAGEGVDMTDPATPPGPVARWSAERTEAAFRSVFG</sequence>
<gene>
    <name evidence="2" type="ORF">I5731_17640</name>
</gene>
<comment type="caution">
    <text evidence="2">The sequence shown here is derived from an EMBL/GenBank/DDBJ whole genome shotgun (WGS) entry which is preliminary data.</text>
</comment>
<proteinExistence type="predicted"/>
<keyword evidence="3" id="KW-1185">Reference proteome</keyword>
<dbReference type="EMBL" id="JADZLT010000056">
    <property type="protein sequence ID" value="MBH0239647.1"/>
    <property type="molecule type" value="Genomic_DNA"/>
</dbReference>
<accession>A0A931MZP4</accession>
<dbReference type="Pfam" id="PF04773">
    <property type="entry name" value="FecR"/>
    <property type="match status" value="1"/>
</dbReference>
<dbReference type="AlphaFoldDB" id="A0A931MZP4"/>
<evidence type="ECO:0000313" key="2">
    <source>
        <dbReference type="EMBL" id="MBH0239647.1"/>
    </source>
</evidence>
<reference evidence="2" key="1">
    <citation type="submission" date="2020-12" db="EMBL/GenBank/DDBJ databases">
        <title>Methylobrevis albus sp. nov., isolated from fresh water lack sediment.</title>
        <authorList>
            <person name="Zou Q."/>
        </authorList>
    </citation>
    <scope>NUCLEOTIDE SEQUENCE</scope>
    <source>
        <strain evidence="2">L22</strain>
    </source>
</reference>
<evidence type="ECO:0000313" key="3">
    <source>
        <dbReference type="Proteomes" id="UP000631694"/>
    </source>
</evidence>
<protein>
    <submittedName>
        <fullName evidence="2">FecR domain-containing protein</fullName>
    </submittedName>
</protein>
<feature type="domain" description="FecR protein" evidence="1">
    <location>
        <begin position="26"/>
        <end position="120"/>
    </location>
</feature>